<dbReference type="OrthoDB" id="9984950at2759"/>
<evidence type="ECO:0000313" key="3">
    <source>
        <dbReference type="EMBL" id="CAF1553576.1"/>
    </source>
</evidence>
<dbReference type="Proteomes" id="UP000663855">
    <property type="component" value="Unassembled WGS sequence"/>
</dbReference>
<protein>
    <submittedName>
        <fullName evidence="3">Uncharacterized protein</fullName>
    </submittedName>
</protein>
<dbReference type="Proteomes" id="UP000663834">
    <property type="component" value="Unassembled WGS sequence"/>
</dbReference>
<name>A0A815WTT1_9BILA</name>
<evidence type="ECO:0000313" key="5">
    <source>
        <dbReference type="Proteomes" id="UP000663855"/>
    </source>
</evidence>
<dbReference type="EMBL" id="CAJOBH010045530">
    <property type="protein sequence ID" value="CAF4351889.1"/>
    <property type="molecule type" value="Genomic_DNA"/>
</dbReference>
<feature type="region of interest" description="Disordered" evidence="1">
    <location>
        <begin position="245"/>
        <end position="265"/>
    </location>
</feature>
<accession>A0A815WTT1</accession>
<dbReference type="Proteomes" id="UP000681967">
    <property type="component" value="Unassembled WGS sequence"/>
</dbReference>
<evidence type="ECO:0000256" key="1">
    <source>
        <dbReference type="SAM" id="MobiDB-lite"/>
    </source>
</evidence>
<reference evidence="3" key="1">
    <citation type="submission" date="2021-02" db="EMBL/GenBank/DDBJ databases">
        <authorList>
            <person name="Nowell W R."/>
        </authorList>
    </citation>
    <scope>NUCLEOTIDE SEQUENCE</scope>
</reference>
<evidence type="ECO:0000313" key="4">
    <source>
        <dbReference type="EMBL" id="CAF4351889.1"/>
    </source>
</evidence>
<sequence length="265" mass="30544">MALCRSDRYNLYGYLDLKILTEYGEYANSLCEFVLNTIVVDYVVQISIKNNQNSFNSSQSNNGACISLNNINLDTDFIPYGEKMRRICAMSKSTLYDLKTTRLVHPSWIVRFPLNYKRVLRAFACNLRHLVKKIGDIEGYVSQANLNEEIIRYHAISAALTTVKYDLLTLYVTIRSGNLRATKTSFLYPILSDTQRWLTYSYYQIKMILSTFPGSSFSRNSKSRIQTKGCFQTLNMINRKLKKPIEQSETSSNMSKTEQLSINQD</sequence>
<comment type="caution">
    <text evidence="3">The sequence shown here is derived from an EMBL/GenBank/DDBJ whole genome shotgun (WGS) entry which is preliminary data.</text>
</comment>
<proteinExistence type="predicted"/>
<evidence type="ECO:0000313" key="2">
    <source>
        <dbReference type="EMBL" id="CAF1385244.1"/>
    </source>
</evidence>
<gene>
    <name evidence="4" type="ORF">BYL167_LOCUS29537</name>
    <name evidence="3" type="ORF">CJN711_LOCUS30600</name>
    <name evidence="2" type="ORF">KQP761_LOCUS8924</name>
</gene>
<dbReference type="AlphaFoldDB" id="A0A815WTT1"/>
<dbReference type="EMBL" id="CAJNOV010014529">
    <property type="protein sequence ID" value="CAF1553576.1"/>
    <property type="molecule type" value="Genomic_DNA"/>
</dbReference>
<organism evidence="3 5">
    <name type="scientific">Rotaria magnacalcarata</name>
    <dbReference type="NCBI Taxonomy" id="392030"/>
    <lineage>
        <taxon>Eukaryota</taxon>
        <taxon>Metazoa</taxon>
        <taxon>Spiralia</taxon>
        <taxon>Gnathifera</taxon>
        <taxon>Rotifera</taxon>
        <taxon>Eurotatoria</taxon>
        <taxon>Bdelloidea</taxon>
        <taxon>Philodinida</taxon>
        <taxon>Philodinidae</taxon>
        <taxon>Rotaria</taxon>
    </lineage>
</organism>
<feature type="compositionally biased region" description="Polar residues" evidence="1">
    <location>
        <begin position="247"/>
        <end position="265"/>
    </location>
</feature>
<dbReference type="EMBL" id="CAJNOW010003548">
    <property type="protein sequence ID" value="CAF1385244.1"/>
    <property type="molecule type" value="Genomic_DNA"/>
</dbReference>